<feature type="transmembrane region" description="Helical" evidence="1">
    <location>
        <begin position="365"/>
        <end position="382"/>
    </location>
</feature>
<dbReference type="STRING" id="1123029.SAMN02745172_00917"/>
<keyword evidence="1" id="KW-1133">Transmembrane helix</keyword>
<name>A0A1M7ZBU1_9HYPH</name>
<keyword evidence="1" id="KW-0472">Membrane</keyword>
<feature type="transmembrane region" description="Helical" evidence="1">
    <location>
        <begin position="120"/>
        <end position="139"/>
    </location>
</feature>
<evidence type="ECO:0000313" key="2">
    <source>
        <dbReference type="EMBL" id="SHO62312.1"/>
    </source>
</evidence>
<dbReference type="RefSeq" id="WP_073626106.1">
    <property type="nucleotide sequence ID" value="NZ_FRXO01000002.1"/>
</dbReference>
<feature type="transmembrane region" description="Helical" evidence="1">
    <location>
        <begin position="340"/>
        <end position="358"/>
    </location>
</feature>
<feature type="transmembrane region" description="Helical" evidence="1">
    <location>
        <begin position="310"/>
        <end position="328"/>
    </location>
</feature>
<dbReference type="AlphaFoldDB" id="A0A1M7ZBU1"/>
<reference evidence="2 3" key="1">
    <citation type="submission" date="2016-12" db="EMBL/GenBank/DDBJ databases">
        <authorList>
            <person name="Song W.-J."/>
            <person name="Kurnit D.M."/>
        </authorList>
    </citation>
    <scope>NUCLEOTIDE SEQUENCE [LARGE SCALE GENOMIC DNA]</scope>
    <source>
        <strain evidence="2 3">DSM 19599</strain>
    </source>
</reference>
<evidence type="ECO:0000313" key="3">
    <source>
        <dbReference type="Proteomes" id="UP000186406"/>
    </source>
</evidence>
<keyword evidence="1" id="KW-0812">Transmembrane</keyword>
<feature type="transmembrane region" description="Helical" evidence="1">
    <location>
        <begin position="146"/>
        <end position="169"/>
    </location>
</feature>
<feature type="transmembrane region" description="Helical" evidence="1">
    <location>
        <begin position="72"/>
        <end position="89"/>
    </location>
</feature>
<feature type="transmembrane region" description="Helical" evidence="1">
    <location>
        <begin position="96"/>
        <end position="114"/>
    </location>
</feature>
<dbReference type="OrthoDB" id="8186454at2"/>
<gene>
    <name evidence="2" type="ORF">SAMN02745172_00917</name>
</gene>
<evidence type="ECO:0008006" key="4">
    <source>
        <dbReference type="Google" id="ProtNLM"/>
    </source>
</evidence>
<dbReference type="Proteomes" id="UP000186406">
    <property type="component" value="Unassembled WGS sequence"/>
</dbReference>
<feature type="transmembrane region" description="Helical" evidence="1">
    <location>
        <begin position="224"/>
        <end position="244"/>
    </location>
</feature>
<feature type="transmembrane region" description="Helical" evidence="1">
    <location>
        <begin position="189"/>
        <end position="212"/>
    </location>
</feature>
<sequence>MQGQSRAARLFLAAFCALFFAVSFSYIIRAGRLTLVPIYDDVSYLNDAISRLTYFDAGGILGFLKSFTFMPAHSPVLAVIGTLGFLFGAEQYAAPYAFNGVWLVVMALLAWRTLDSLPDWSRVGIIVAMFAAPMFGFLISEFRPDIGWGLLVGFSVVLTASADLTGMRYPAAIRLGLLIGLAILTKPSGMPVAIVVIGSGIVLQAAACFLLDRRTGFAPVLRRSASLIATALAPIILYLCFSWEHVWEYVYAALVTDKDVWTTRASLWGHISFYLNHFNGTILLGWFWYACLPIWAACLVVLAAGRHYALLVRFCLLLLTVFVAYALPTASVMKTFHLGSIFYGPVIAASVYALGLIASSLKLSPKIVLAIGAAIFVVAWTPKTGNLGRDNPTMVVVNKANEAIFPTIIEKMQSRAPGQPPVTLFFSVPGPAYDATIDFWARQQRQFGRYLTGYTWTDWAQYLDAIKQSDIVVAADEGTIGQPGNFSFPSVGFQGRIIDTLRNDPAFETKRAFVDPQGRAVWLFIRRASFPQTPPAS</sequence>
<proteinExistence type="predicted"/>
<protein>
    <recommendedName>
        <fullName evidence="4">Dolichyl-phosphate-mannose-protein mannosyltransferase</fullName>
    </recommendedName>
</protein>
<organism evidence="2 3">
    <name type="scientific">Pseudoxanthobacter soli DSM 19599</name>
    <dbReference type="NCBI Taxonomy" id="1123029"/>
    <lineage>
        <taxon>Bacteria</taxon>
        <taxon>Pseudomonadati</taxon>
        <taxon>Pseudomonadota</taxon>
        <taxon>Alphaproteobacteria</taxon>
        <taxon>Hyphomicrobiales</taxon>
        <taxon>Segnochrobactraceae</taxon>
        <taxon>Pseudoxanthobacter</taxon>
    </lineage>
</organism>
<dbReference type="EMBL" id="FRXO01000002">
    <property type="protein sequence ID" value="SHO62312.1"/>
    <property type="molecule type" value="Genomic_DNA"/>
</dbReference>
<accession>A0A1M7ZBU1</accession>
<evidence type="ECO:0000256" key="1">
    <source>
        <dbReference type="SAM" id="Phobius"/>
    </source>
</evidence>
<feature type="transmembrane region" description="Helical" evidence="1">
    <location>
        <begin position="282"/>
        <end position="303"/>
    </location>
</feature>
<keyword evidence="3" id="KW-1185">Reference proteome</keyword>